<feature type="signal peptide" evidence="1">
    <location>
        <begin position="1"/>
        <end position="23"/>
    </location>
</feature>
<dbReference type="AlphaFoldDB" id="A0A839EVF0"/>
<dbReference type="GO" id="GO:0016020">
    <property type="term" value="C:membrane"/>
    <property type="evidence" value="ECO:0007669"/>
    <property type="project" value="InterPro"/>
</dbReference>
<keyword evidence="4" id="KW-1185">Reference proteome</keyword>
<dbReference type="PROSITE" id="PS50853">
    <property type="entry name" value="FN3"/>
    <property type="match status" value="1"/>
</dbReference>
<accession>A0A839EVF0</accession>
<dbReference type="InterPro" id="IPR001434">
    <property type="entry name" value="OmcB-like_DUF11"/>
</dbReference>
<feature type="domain" description="Fibronectin type-III" evidence="2">
    <location>
        <begin position="313"/>
        <end position="404"/>
    </location>
</feature>
<dbReference type="GO" id="GO:0005509">
    <property type="term" value="F:calcium ion binding"/>
    <property type="evidence" value="ECO:0007669"/>
    <property type="project" value="InterPro"/>
</dbReference>
<dbReference type="SUPFAM" id="SSF49265">
    <property type="entry name" value="Fibronectin type III"/>
    <property type="match status" value="1"/>
</dbReference>
<protein>
    <submittedName>
        <fullName evidence="3">Putative repeat protein (TIGR01451 family)</fullName>
    </submittedName>
</protein>
<dbReference type="Pfam" id="PF01345">
    <property type="entry name" value="DUF11"/>
    <property type="match status" value="1"/>
</dbReference>
<proteinExistence type="predicted"/>
<dbReference type="SUPFAM" id="SSF49313">
    <property type="entry name" value="Cadherin-like"/>
    <property type="match status" value="1"/>
</dbReference>
<dbReference type="InterPro" id="IPR036116">
    <property type="entry name" value="FN3_sf"/>
</dbReference>
<dbReference type="RefSeq" id="WP_182529472.1">
    <property type="nucleotide sequence ID" value="NZ_JACGXL010000001.1"/>
</dbReference>
<dbReference type="Proteomes" id="UP000550401">
    <property type="component" value="Unassembled WGS sequence"/>
</dbReference>
<dbReference type="InterPro" id="IPR015919">
    <property type="entry name" value="Cadherin-like_sf"/>
</dbReference>
<dbReference type="Pfam" id="PF00041">
    <property type="entry name" value="fn3"/>
    <property type="match status" value="1"/>
</dbReference>
<feature type="chain" id="PRO_5032620028" evidence="1">
    <location>
        <begin position="24"/>
        <end position="641"/>
    </location>
</feature>
<dbReference type="Pfam" id="PF05345">
    <property type="entry name" value="He_PIG"/>
    <property type="match status" value="1"/>
</dbReference>
<dbReference type="NCBIfam" id="TIGR01451">
    <property type="entry name" value="B_ant_repeat"/>
    <property type="match status" value="1"/>
</dbReference>
<dbReference type="CDD" id="cd00063">
    <property type="entry name" value="FN3"/>
    <property type="match status" value="1"/>
</dbReference>
<dbReference type="Gene3D" id="2.60.120.200">
    <property type="match status" value="1"/>
</dbReference>
<evidence type="ECO:0000256" key="1">
    <source>
        <dbReference type="SAM" id="SignalP"/>
    </source>
</evidence>
<dbReference type="EMBL" id="JACGXL010000001">
    <property type="protein sequence ID" value="MBA8886386.1"/>
    <property type="molecule type" value="Genomic_DNA"/>
</dbReference>
<evidence type="ECO:0000313" key="4">
    <source>
        <dbReference type="Proteomes" id="UP000550401"/>
    </source>
</evidence>
<evidence type="ECO:0000313" key="3">
    <source>
        <dbReference type="EMBL" id="MBA8886386.1"/>
    </source>
</evidence>
<dbReference type="InterPro" id="IPR047589">
    <property type="entry name" value="DUF11_rpt"/>
</dbReference>
<organism evidence="3 4">
    <name type="scientific">Dokdonella fugitiva</name>
    <dbReference type="NCBI Taxonomy" id="328517"/>
    <lineage>
        <taxon>Bacteria</taxon>
        <taxon>Pseudomonadati</taxon>
        <taxon>Pseudomonadota</taxon>
        <taxon>Gammaproteobacteria</taxon>
        <taxon>Lysobacterales</taxon>
        <taxon>Rhodanobacteraceae</taxon>
        <taxon>Dokdonella</taxon>
    </lineage>
</organism>
<evidence type="ECO:0000259" key="2">
    <source>
        <dbReference type="PROSITE" id="PS50853"/>
    </source>
</evidence>
<name>A0A839EVF0_9GAMM</name>
<keyword evidence="1" id="KW-0732">Signal</keyword>
<reference evidence="3 4" key="1">
    <citation type="submission" date="2020-07" db="EMBL/GenBank/DDBJ databases">
        <title>Genomic Encyclopedia of Type Strains, Phase IV (KMG-V): Genome sequencing to study the core and pangenomes of soil and plant-associated prokaryotes.</title>
        <authorList>
            <person name="Whitman W."/>
        </authorList>
    </citation>
    <scope>NUCLEOTIDE SEQUENCE [LARGE SCALE GENOMIC DNA]</scope>
    <source>
        <strain evidence="3 4">RH2WT43</strain>
    </source>
</reference>
<dbReference type="Gene3D" id="2.60.40.10">
    <property type="entry name" value="Immunoglobulins"/>
    <property type="match status" value="2"/>
</dbReference>
<sequence>MSKTFLRLATGALLAASSVSASAQSFTENFDDITLLTANGWFLQNNSAPLGVLSWFQGTATNATPTPGPFDAWNGAPNAYIAANFNSTTGGTGTISNWLVAPNRTLRNGDVFQFYTRRPTTPAGGTEYPDRLEVRLSTNGASTNVGTGAAAFGDFSTLMLSINPSLVTNVYPAVWTQYTITISGLPAPTSGRLAFRYFVTGAGPTGNNSDYIGIDNAVYTPYVCPVVTVNPSTLPGASWGQAYSQSLSQTGALGSPGYAVTAGALPPGLTLSAAGTIAGTPTATGTSNFTVTAFDASGCSGSRAYSIVVAPVAPSAPQDVVANAGDAQVDVNWTTPASDGGDASISYGVTCTGGNVVSDTTNAPPITLGGLVNGSAYTCAVTATNSAGTGPAGTSNSVTPMGEQTITFGAQAGHDYFPNATFPIAPLASASSGLDVTYGSSTSGVCTVIGTTVTMVAQGTCTITADQPGNGAWNPAPQVSQSLTIGPPTVADLWTQKTADRTTARLGDTVTYTILVGNDGPADAINVRVLDQPPVRLDGTSVAWTCIEAIGTACPVPSGSGALDVTMGSFPIGAAMRFELTGTVIPAANPADDYTEFSNTATISLPQGSGLTDPGTNSQATAIVQVVDVIFEDGFEAPPVR</sequence>
<dbReference type="NCBIfam" id="NF038128">
    <property type="entry name" value="choice_anch_J"/>
    <property type="match status" value="1"/>
</dbReference>
<gene>
    <name evidence="3" type="ORF">FHW12_000577</name>
</gene>
<comment type="caution">
    <text evidence="3">The sequence shown here is derived from an EMBL/GenBank/DDBJ whole genome shotgun (WGS) entry which is preliminary data.</text>
</comment>
<dbReference type="SMART" id="SM00060">
    <property type="entry name" value="FN3"/>
    <property type="match status" value="1"/>
</dbReference>
<dbReference type="InterPro" id="IPR003961">
    <property type="entry name" value="FN3_dom"/>
</dbReference>
<dbReference type="InterPro" id="IPR013783">
    <property type="entry name" value="Ig-like_fold"/>
</dbReference>